<comment type="similarity">
    <text evidence="2 8">Belongs to the CorA metal ion transporter (MIT) (TC 1.A.35) family.</text>
</comment>
<dbReference type="InterPro" id="IPR045863">
    <property type="entry name" value="CorA_TM1_TM2"/>
</dbReference>
<sequence>MNMDPQKYLRYLGLPSLFGTHRTKEIFNINPTAPSQREEATEIVITVYDYNADSMEERKFDKVQDCFHYKNNNRINWINIDGLRKADVELVSNQFNIHPLLIEDILSMHQRPKMDEVEGILFCLLNMLYFNEATRTVETEQISIALGKDFVISFQEDASRDVFDPVRNKLRFGNSKIRQRTADYLLYAMLDIIVDNYFQVMEKLGEQVELLEEEVIRRSNTKSLARINQLRKELIVLKRNIAPVRDLINGIIRSESDLLDDRTTKYFKDVYDHIIQAYDLSENYRDMMTSMQDLYINNVNLKLNEVMKVMAIVTCLLAPATVIGGIFGMNFDNIPSIHNKWGFFIAVGLMLLIPIWMLRAFRRRGWF</sequence>
<dbReference type="InterPro" id="IPR002523">
    <property type="entry name" value="MgTranspt_CorA/ZnTranspt_ZntB"/>
</dbReference>
<dbReference type="Pfam" id="PF01544">
    <property type="entry name" value="CorA"/>
    <property type="match status" value="1"/>
</dbReference>
<dbReference type="KEGG" id="pseg:D3H65_22970"/>
<gene>
    <name evidence="8 9" type="primary">corA</name>
    <name evidence="9" type="ORF">D3H65_22970</name>
</gene>
<dbReference type="FunFam" id="1.20.58.340:FF:000012">
    <property type="entry name" value="Magnesium transport protein CorA"/>
    <property type="match status" value="1"/>
</dbReference>
<protein>
    <recommendedName>
        <fullName evidence="8">Magnesium transport protein CorA</fullName>
    </recommendedName>
</protein>
<feature type="transmembrane region" description="Helical" evidence="8">
    <location>
        <begin position="309"/>
        <end position="329"/>
    </location>
</feature>
<feature type="transmembrane region" description="Helical" evidence="8">
    <location>
        <begin position="341"/>
        <end position="361"/>
    </location>
</feature>
<dbReference type="GO" id="GO:0050897">
    <property type="term" value="F:cobalt ion binding"/>
    <property type="evidence" value="ECO:0007669"/>
    <property type="project" value="TreeGrafter"/>
</dbReference>
<evidence type="ECO:0000313" key="9">
    <source>
        <dbReference type="EMBL" id="AXY76680.1"/>
    </source>
</evidence>
<evidence type="ECO:0000256" key="3">
    <source>
        <dbReference type="ARBA" id="ARBA00022448"/>
    </source>
</evidence>
<dbReference type="GO" id="GO:0000287">
    <property type="term" value="F:magnesium ion binding"/>
    <property type="evidence" value="ECO:0007669"/>
    <property type="project" value="TreeGrafter"/>
</dbReference>
<dbReference type="InterPro" id="IPR045861">
    <property type="entry name" value="CorA_cytoplasmic_dom"/>
</dbReference>
<dbReference type="AlphaFoldDB" id="A0A3B7MUD1"/>
<keyword evidence="6 8" id="KW-1133">Transmembrane helix</keyword>
<dbReference type="GO" id="GO:0015095">
    <property type="term" value="F:magnesium ion transmembrane transporter activity"/>
    <property type="evidence" value="ECO:0007669"/>
    <property type="project" value="UniProtKB-UniRule"/>
</dbReference>
<dbReference type="CDD" id="cd12828">
    <property type="entry name" value="TmCorA-like_1"/>
    <property type="match status" value="1"/>
</dbReference>
<evidence type="ECO:0000256" key="6">
    <source>
        <dbReference type="ARBA" id="ARBA00022989"/>
    </source>
</evidence>
<dbReference type="Gene3D" id="1.20.58.340">
    <property type="entry name" value="Magnesium transport protein CorA, transmembrane region"/>
    <property type="match status" value="2"/>
</dbReference>
<dbReference type="GO" id="GO:0015087">
    <property type="term" value="F:cobalt ion transmembrane transporter activity"/>
    <property type="evidence" value="ECO:0007669"/>
    <property type="project" value="UniProtKB-UniRule"/>
</dbReference>
<dbReference type="GO" id="GO:0005886">
    <property type="term" value="C:plasma membrane"/>
    <property type="evidence" value="ECO:0007669"/>
    <property type="project" value="UniProtKB-SubCell"/>
</dbReference>
<dbReference type="SUPFAM" id="SSF143865">
    <property type="entry name" value="CorA soluble domain-like"/>
    <property type="match status" value="1"/>
</dbReference>
<dbReference type="EMBL" id="CP032157">
    <property type="protein sequence ID" value="AXY76680.1"/>
    <property type="molecule type" value="Genomic_DNA"/>
</dbReference>
<evidence type="ECO:0000256" key="5">
    <source>
        <dbReference type="ARBA" id="ARBA00022692"/>
    </source>
</evidence>
<evidence type="ECO:0000313" key="10">
    <source>
        <dbReference type="Proteomes" id="UP000263900"/>
    </source>
</evidence>
<dbReference type="SUPFAM" id="SSF144083">
    <property type="entry name" value="Magnesium transport protein CorA, transmembrane region"/>
    <property type="match status" value="1"/>
</dbReference>
<name>A0A3B7MUD1_9BACT</name>
<dbReference type="PANTHER" id="PTHR46494">
    <property type="entry name" value="CORA FAMILY METAL ION TRANSPORTER (EUROFUNG)"/>
    <property type="match status" value="1"/>
</dbReference>
<evidence type="ECO:0000256" key="7">
    <source>
        <dbReference type="ARBA" id="ARBA00023136"/>
    </source>
</evidence>
<keyword evidence="8" id="KW-0460">Magnesium</keyword>
<dbReference type="Gene3D" id="3.30.460.20">
    <property type="entry name" value="CorA soluble domain-like"/>
    <property type="match status" value="1"/>
</dbReference>
<comment type="subcellular location">
    <subcellularLocation>
        <location evidence="1">Cell membrane</location>
        <topology evidence="1">Multi-pass membrane protein</topology>
    </subcellularLocation>
    <subcellularLocation>
        <location evidence="8">Membrane</location>
        <topology evidence="8">Multi-pass membrane protein</topology>
    </subcellularLocation>
</comment>
<evidence type="ECO:0000256" key="2">
    <source>
        <dbReference type="ARBA" id="ARBA00009765"/>
    </source>
</evidence>
<keyword evidence="10" id="KW-1185">Reference proteome</keyword>
<evidence type="ECO:0000256" key="4">
    <source>
        <dbReference type="ARBA" id="ARBA00022475"/>
    </source>
</evidence>
<keyword evidence="7 8" id="KW-0472">Membrane</keyword>
<keyword evidence="8" id="KW-0406">Ion transport</keyword>
<comment type="function">
    <text evidence="8">Mediates influx of magnesium ions.</text>
</comment>
<dbReference type="Proteomes" id="UP000263900">
    <property type="component" value="Chromosome"/>
</dbReference>
<keyword evidence="4 8" id="KW-1003">Cell membrane</keyword>
<dbReference type="NCBIfam" id="TIGR00383">
    <property type="entry name" value="corA"/>
    <property type="match status" value="1"/>
</dbReference>
<accession>A0A3B7MUD1</accession>
<dbReference type="PANTHER" id="PTHR46494:SF1">
    <property type="entry name" value="CORA FAMILY METAL ION TRANSPORTER (EUROFUNG)"/>
    <property type="match status" value="1"/>
</dbReference>
<proteinExistence type="inferred from homology"/>
<evidence type="ECO:0000256" key="8">
    <source>
        <dbReference type="RuleBase" id="RU362010"/>
    </source>
</evidence>
<keyword evidence="3 8" id="KW-0813">Transport</keyword>
<reference evidence="9 10" key="1">
    <citation type="submission" date="2018-09" db="EMBL/GenBank/DDBJ databases">
        <title>Genome sequencing of strain 6GH32-13.</title>
        <authorList>
            <person name="Weon H.-Y."/>
            <person name="Heo J."/>
            <person name="Kwon S.-W."/>
        </authorList>
    </citation>
    <scope>NUCLEOTIDE SEQUENCE [LARGE SCALE GENOMIC DNA]</scope>
    <source>
        <strain evidence="9 10">5GH32-13</strain>
    </source>
</reference>
<evidence type="ECO:0000256" key="1">
    <source>
        <dbReference type="ARBA" id="ARBA00004651"/>
    </source>
</evidence>
<dbReference type="OrthoDB" id="9803416at2"/>
<keyword evidence="5 8" id="KW-0812">Transmembrane</keyword>
<dbReference type="InterPro" id="IPR004488">
    <property type="entry name" value="Mg/Co-transport_prot_CorA"/>
</dbReference>
<organism evidence="9 10">
    <name type="scientific">Paraflavitalea soli</name>
    <dbReference type="NCBI Taxonomy" id="2315862"/>
    <lineage>
        <taxon>Bacteria</taxon>
        <taxon>Pseudomonadati</taxon>
        <taxon>Bacteroidota</taxon>
        <taxon>Chitinophagia</taxon>
        <taxon>Chitinophagales</taxon>
        <taxon>Chitinophagaceae</taxon>
        <taxon>Paraflavitalea</taxon>
    </lineage>
</organism>